<dbReference type="Gene3D" id="3.20.20.140">
    <property type="entry name" value="Metal-dependent hydrolases"/>
    <property type="match status" value="1"/>
</dbReference>
<organism evidence="2 3">
    <name type="scientific">Candidimonas nitroreducens</name>
    <dbReference type="NCBI Taxonomy" id="683354"/>
    <lineage>
        <taxon>Bacteria</taxon>
        <taxon>Pseudomonadati</taxon>
        <taxon>Pseudomonadota</taxon>
        <taxon>Betaproteobacteria</taxon>
        <taxon>Burkholderiales</taxon>
        <taxon>Alcaligenaceae</taxon>
        <taxon>Candidimonas</taxon>
    </lineage>
</organism>
<dbReference type="SUPFAM" id="SSF51556">
    <property type="entry name" value="Metallo-dependent hydrolases"/>
    <property type="match status" value="1"/>
</dbReference>
<dbReference type="OrthoDB" id="9787654at2"/>
<dbReference type="RefSeq" id="WP_088605872.1">
    <property type="nucleotide sequence ID" value="NZ_NJIH01000018.1"/>
</dbReference>
<proteinExistence type="predicted"/>
<protein>
    <recommendedName>
        <fullName evidence="1">Amidohydrolase-related domain-containing protein</fullName>
    </recommendedName>
</protein>
<dbReference type="EMBL" id="NJIH01000018">
    <property type="protein sequence ID" value="OWT53964.1"/>
    <property type="molecule type" value="Genomic_DNA"/>
</dbReference>
<accession>A0A225LXM2</accession>
<evidence type="ECO:0000259" key="1">
    <source>
        <dbReference type="Pfam" id="PF04909"/>
    </source>
</evidence>
<dbReference type="Proteomes" id="UP000214603">
    <property type="component" value="Unassembled WGS sequence"/>
</dbReference>
<keyword evidence="3" id="KW-1185">Reference proteome</keyword>
<dbReference type="InterPro" id="IPR006680">
    <property type="entry name" value="Amidohydro-rel"/>
</dbReference>
<dbReference type="GO" id="GO:0016787">
    <property type="term" value="F:hydrolase activity"/>
    <property type="evidence" value="ECO:0007669"/>
    <property type="project" value="InterPro"/>
</dbReference>
<dbReference type="AlphaFoldDB" id="A0A225LXM2"/>
<feature type="domain" description="Amidohydrolase-related" evidence="1">
    <location>
        <begin position="23"/>
        <end position="286"/>
    </location>
</feature>
<comment type="caution">
    <text evidence="2">The sequence shown here is derived from an EMBL/GenBank/DDBJ whole genome shotgun (WGS) entry which is preliminary data.</text>
</comment>
<dbReference type="InterPro" id="IPR052358">
    <property type="entry name" value="Aro_Compnd_Degr_Hydrolases"/>
</dbReference>
<reference evidence="3" key="1">
    <citation type="submission" date="2017-06" db="EMBL/GenBank/DDBJ databases">
        <title>Herbaspirillum phytohormonus sp. nov., isolated from the root nodule of Robinia pseudoacacia in lead-zinc mine.</title>
        <authorList>
            <person name="Fan M."/>
            <person name="Lin Y."/>
        </authorList>
    </citation>
    <scope>NUCLEOTIDE SEQUENCE [LARGE SCALE GENOMIC DNA]</scope>
    <source>
        <strain evidence="3">SC-089</strain>
    </source>
</reference>
<evidence type="ECO:0000313" key="3">
    <source>
        <dbReference type="Proteomes" id="UP000214603"/>
    </source>
</evidence>
<evidence type="ECO:0000313" key="2">
    <source>
        <dbReference type="EMBL" id="OWT53964.1"/>
    </source>
</evidence>
<dbReference type="PANTHER" id="PTHR35563">
    <property type="entry name" value="BARREL METAL-DEPENDENT HYDROLASE, PUTATIVE (AFU_ORTHOLOGUE AFUA_1G16240)-RELATED"/>
    <property type="match status" value="1"/>
</dbReference>
<dbReference type="PANTHER" id="PTHR35563:SF2">
    <property type="entry name" value="BARREL METAL-DEPENDENT HYDROLASE, PUTATIVE (AFU_ORTHOLOGUE AFUA_1G16240)-RELATED"/>
    <property type="match status" value="1"/>
</dbReference>
<dbReference type="InterPro" id="IPR032466">
    <property type="entry name" value="Metal_Hydrolase"/>
</dbReference>
<gene>
    <name evidence="2" type="ORF">CEY11_23525</name>
</gene>
<name>A0A225LXM2_9BURK</name>
<dbReference type="Pfam" id="PF04909">
    <property type="entry name" value="Amidohydro_2"/>
    <property type="match status" value="1"/>
</dbReference>
<sequence>MHACPGPDRHTKRPAFQMPAGACDCHAHIFGPQALYPFSEQRSYTPEDCTVDDYRKLLDILGVERAVIVHGGANGTDNRVTLDALRSLGSRSRAIVVMPPGLPLEERREMHRLGVRGYRMSTVVGGGVGFDRLEELAAEAAQLGWHLVLHFRRAAEMTELAPRLRALQVDYVLDHMGRIRGEEGVDSPGFRTLAELLDGGRAWAKLASLYRLSSQPYPHADMLPMIHEVVRRWPERIIWGSNWPHPICDVAMPNDGDLVDLIPLWIPDAGVQHQMLVDNPARLYGF</sequence>